<feature type="region of interest" description="Disordered" evidence="6">
    <location>
        <begin position="1"/>
        <end position="116"/>
    </location>
</feature>
<dbReference type="Proteomes" id="UP000694559">
    <property type="component" value="Unplaced"/>
</dbReference>
<evidence type="ECO:0000313" key="9">
    <source>
        <dbReference type="Proteomes" id="UP000694559"/>
    </source>
</evidence>
<organism evidence="8 9">
    <name type="scientific">Naja naja</name>
    <name type="common">Indian cobra</name>
    <dbReference type="NCBI Taxonomy" id="35670"/>
    <lineage>
        <taxon>Eukaryota</taxon>
        <taxon>Metazoa</taxon>
        <taxon>Chordata</taxon>
        <taxon>Craniata</taxon>
        <taxon>Vertebrata</taxon>
        <taxon>Euteleostomi</taxon>
        <taxon>Lepidosauria</taxon>
        <taxon>Squamata</taxon>
        <taxon>Bifurcata</taxon>
        <taxon>Unidentata</taxon>
        <taxon>Episquamata</taxon>
        <taxon>Toxicofera</taxon>
        <taxon>Serpentes</taxon>
        <taxon>Colubroidea</taxon>
        <taxon>Elapidae</taxon>
        <taxon>Elapinae</taxon>
        <taxon>Naja</taxon>
    </lineage>
</organism>
<reference evidence="8" key="2">
    <citation type="submission" date="2025-09" db="UniProtKB">
        <authorList>
            <consortium name="Ensembl"/>
        </authorList>
    </citation>
    <scope>IDENTIFICATION</scope>
</reference>
<dbReference type="Gene3D" id="3.30.160.60">
    <property type="entry name" value="Classic Zinc Finger"/>
    <property type="match status" value="2"/>
</dbReference>
<proteinExistence type="predicted"/>
<accession>A0A8C6X8Z6</accession>
<dbReference type="AlphaFoldDB" id="A0A8C6X8Z6"/>
<dbReference type="GO" id="GO:0000981">
    <property type="term" value="F:DNA-binding transcription factor activity, RNA polymerase II-specific"/>
    <property type="evidence" value="ECO:0007669"/>
    <property type="project" value="TreeGrafter"/>
</dbReference>
<dbReference type="FunFam" id="3.30.160.60:FF:000506">
    <property type="entry name" value="Zinc finger protein 23"/>
    <property type="match status" value="1"/>
</dbReference>
<keyword evidence="9" id="KW-1185">Reference proteome</keyword>
<dbReference type="Pfam" id="PF00096">
    <property type="entry name" value="zf-C2H2"/>
    <property type="match status" value="2"/>
</dbReference>
<dbReference type="InterPro" id="IPR013087">
    <property type="entry name" value="Znf_C2H2_type"/>
</dbReference>
<feature type="domain" description="C2H2-type" evidence="7">
    <location>
        <begin position="153"/>
        <end position="180"/>
    </location>
</feature>
<feature type="compositionally biased region" description="Basic and acidic residues" evidence="6">
    <location>
        <begin position="82"/>
        <end position="108"/>
    </location>
</feature>
<evidence type="ECO:0000256" key="5">
    <source>
        <dbReference type="PROSITE-ProRule" id="PRU00042"/>
    </source>
</evidence>
<feature type="domain" description="C2H2-type" evidence="7">
    <location>
        <begin position="125"/>
        <end position="152"/>
    </location>
</feature>
<dbReference type="PANTHER" id="PTHR23226">
    <property type="entry name" value="ZINC FINGER AND SCAN DOMAIN-CONTAINING"/>
    <property type="match status" value="1"/>
</dbReference>
<dbReference type="OMA" id="QINTWRA"/>
<evidence type="ECO:0000256" key="3">
    <source>
        <dbReference type="ARBA" id="ARBA00022771"/>
    </source>
</evidence>
<evidence type="ECO:0000256" key="1">
    <source>
        <dbReference type="ARBA" id="ARBA00022723"/>
    </source>
</evidence>
<name>A0A8C6X8Z6_NAJNA</name>
<dbReference type="PANTHER" id="PTHR23226:SF377">
    <property type="entry name" value="ZINC FINGER AND SCAN DOMAIN-CONTAINING PROTEIN 20"/>
    <property type="match status" value="1"/>
</dbReference>
<dbReference type="SUPFAM" id="SSF57667">
    <property type="entry name" value="beta-beta-alpha zinc fingers"/>
    <property type="match status" value="1"/>
</dbReference>
<dbReference type="GeneTree" id="ENSGT01150000286953"/>
<dbReference type="GO" id="GO:0000978">
    <property type="term" value="F:RNA polymerase II cis-regulatory region sequence-specific DNA binding"/>
    <property type="evidence" value="ECO:0007669"/>
    <property type="project" value="TreeGrafter"/>
</dbReference>
<dbReference type="PROSITE" id="PS50157">
    <property type="entry name" value="ZINC_FINGER_C2H2_2"/>
    <property type="match status" value="2"/>
</dbReference>
<evidence type="ECO:0000256" key="2">
    <source>
        <dbReference type="ARBA" id="ARBA00022737"/>
    </source>
</evidence>
<evidence type="ECO:0000256" key="6">
    <source>
        <dbReference type="SAM" id="MobiDB-lite"/>
    </source>
</evidence>
<dbReference type="Ensembl" id="ENSNNAT00000011308.1">
    <property type="protein sequence ID" value="ENSNNAP00000010810.1"/>
    <property type="gene ID" value="ENSNNAG00000007215.1"/>
</dbReference>
<dbReference type="SMART" id="SM00355">
    <property type="entry name" value="ZnF_C2H2"/>
    <property type="match status" value="2"/>
</dbReference>
<sequence>MTSVWVRKRLREDKAREHRTPGPPPISNPPSEESGPREQPCPVPARLPGRREKDGRPGTAGGMSPAGPRERRLPGGRCVGKKQTETPDGARERRVLWKTRESPEDPGGRKGISAPGISYSLDKPFKCFECEKSFSVRSKFDTHERIHTGERPYKCLECGKSFRVRGYLYRHQRIHTGENHINRNQINTWRAEGPWEDPGIPKRSRWVERNISAQNAKNPSKETTILKGI</sequence>
<keyword evidence="3 5" id="KW-0863">Zinc-finger</keyword>
<keyword evidence="4" id="KW-0862">Zinc</keyword>
<dbReference type="GO" id="GO:0008270">
    <property type="term" value="F:zinc ion binding"/>
    <property type="evidence" value="ECO:0007669"/>
    <property type="project" value="UniProtKB-KW"/>
</dbReference>
<dbReference type="PROSITE" id="PS00028">
    <property type="entry name" value="ZINC_FINGER_C2H2_1"/>
    <property type="match status" value="2"/>
</dbReference>
<evidence type="ECO:0000259" key="7">
    <source>
        <dbReference type="PROSITE" id="PS50157"/>
    </source>
</evidence>
<dbReference type="OrthoDB" id="10027876at2759"/>
<dbReference type="InterPro" id="IPR036236">
    <property type="entry name" value="Znf_C2H2_sf"/>
</dbReference>
<evidence type="ECO:0000313" key="8">
    <source>
        <dbReference type="Ensembl" id="ENSNNAP00000010810.1"/>
    </source>
</evidence>
<keyword evidence="2" id="KW-0677">Repeat</keyword>
<dbReference type="FunFam" id="3.30.160.60:FF:002343">
    <property type="entry name" value="Zinc finger protein 33A"/>
    <property type="match status" value="1"/>
</dbReference>
<evidence type="ECO:0000256" key="4">
    <source>
        <dbReference type="ARBA" id="ARBA00022833"/>
    </source>
</evidence>
<protein>
    <recommendedName>
        <fullName evidence="7">C2H2-type domain-containing protein</fullName>
    </recommendedName>
</protein>
<reference evidence="8" key="1">
    <citation type="submission" date="2025-08" db="UniProtKB">
        <authorList>
            <consortium name="Ensembl"/>
        </authorList>
    </citation>
    <scope>IDENTIFICATION</scope>
</reference>
<feature type="compositionally biased region" description="Basic and acidic residues" evidence="6">
    <location>
        <begin position="10"/>
        <end position="20"/>
    </location>
</feature>
<keyword evidence="1" id="KW-0479">Metal-binding</keyword>